<comment type="similarity">
    <text evidence="1">Belongs to the flavin-dependent halogenase family. Bacterial tryptophan halogenase subfamily.</text>
</comment>
<evidence type="ECO:0000313" key="3">
    <source>
        <dbReference type="Proteomes" id="UP000007076"/>
    </source>
</evidence>
<reference evidence="2 3" key="1">
    <citation type="journal article" date="2010" name="DNA Res.">
        <title>Genome sequence of Kitasatospora setae NBRC 14216T: an evolutionary snapshot of the family Streptomycetaceae.</title>
        <authorList>
            <person name="Ichikawa N."/>
            <person name="Oguchi A."/>
            <person name="Ikeda H."/>
            <person name="Ishikawa J."/>
            <person name="Kitani S."/>
            <person name="Watanabe Y."/>
            <person name="Nakamura S."/>
            <person name="Katano Y."/>
            <person name="Kishi E."/>
            <person name="Sasagawa M."/>
            <person name="Ankai A."/>
            <person name="Fukui S."/>
            <person name="Hashimoto Y."/>
            <person name="Kamata S."/>
            <person name="Otoguro M."/>
            <person name="Tanikawa S."/>
            <person name="Nihira T."/>
            <person name="Horinouchi S."/>
            <person name="Ohnishi Y."/>
            <person name="Hayakawa M."/>
            <person name="Kuzuyama T."/>
            <person name="Arisawa A."/>
            <person name="Nomoto F."/>
            <person name="Miura H."/>
            <person name="Takahashi Y."/>
            <person name="Fujita N."/>
        </authorList>
    </citation>
    <scope>NUCLEOTIDE SEQUENCE [LARGE SCALE GENOMIC DNA]</scope>
    <source>
        <strain evidence="3">ATCC 33774 / DSM 43861 / JCM 3304 / KCC A-0304 / NBRC 14216 / KM-6054</strain>
    </source>
</reference>
<gene>
    <name evidence="2" type="ordered locus">KSE_73130</name>
</gene>
<dbReference type="RefSeq" id="WP_014140359.1">
    <property type="nucleotide sequence ID" value="NC_016109.1"/>
</dbReference>
<dbReference type="PANTHER" id="PTHR43747:SF4">
    <property type="entry name" value="FLAVIN-DEPENDENT TRYPTOPHAN HALOGENASE"/>
    <property type="match status" value="1"/>
</dbReference>
<dbReference type="EMBL" id="AP010968">
    <property type="protein sequence ID" value="BAJ33068.1"/>
    <property type="molecule type" value="Genomic_DNA"/>
</dbReference>
<evidence type="ECO:0000313" key="2">
    <source>
        <dbReference type="EMBL" id="BAJ33068.1"/>
    </source>
</evidence>
<dbReference type="Proteomes" id="UP000007076">
    <property type="component" value="Chromosome"/>
</dbReference>
<name>E4NJC0_KITSK</name>
<dbReference type="AlphaFoldDB" id="E4NJC0"/>
<keyword evidence="3" id="KW-1185">Reference proteome</keyword>
<dbReference type="PATRIC" id="fig|452652.3.peg.7355"/>
<dbReference type="PANTHER" id="PTHR43747">
    <property type="entry name" value="FAD-BINDING PROTEIN"/>
    <property type="match status" value="1"/>
</dbReference>
<dbReference type="HOGENOM" id="CLU_028028_2_0_11"/>
<dbReference type="SUPFAM" id="SSF51905">
    <property type="entry name" value="FAD/NAD(P)-binding domain"/>
    <property type="match status" value="1"/>
</dbReference>
<dbReference type="eggNOG" id="COG0654">
    <property type="taxonomic scope" value="Bacteria"/>
</dbReference>
<accession>E4NJC0</accession>
<evidence type="ECO:0000256" key="1">
    <source>
        <dbReference type="ARBA" id="ARBA00038396"/>
    </source>
</evidence>
<proteinExistence type="inferred from homology"/>
<dbReference type="InterPro" id="IPR036188">
    <property type="entry name" value="FAD/NAD-bd_sf"/>
</dbReference>
<dbReference type="KEGG" id="ksk:KSE_73130"/>
<organism evidence="2 3">
    <name type="scientific">Kitasatospora setae (strain ATCC 33774 / DSM 43861 / JCM 3304 / KCC A-0304 / NBRC 14216 / KM-6054)</name>
    <name type="common">Streptomyces setae</name>
    <dbReference type="NCBI Taxonomy" id="452652"/>
    <lineage>
        <taxon>Bacteria</taxon>
        <taxon>Bacillati</taxon>
        <taxon>Actinomycetota</taxon>
        <taxon>Actinomycetes</taxon>
        <taxon>Kitasatosporales</taxon>
        <taxon>Streptomycetaceae</taxon>
        <taxon>Kitasatospora</taxon>
    </lineage>
</organism>
<dbReference type="Gene3D" id="3.50.50.60">
    <property type="entry name" value="FAD/NAD(P)-binding domain"/>
    <property type="match status" value="1"/>
</dbReference>
<dbReference type="STRING" id="452652.KSE_73130"/>
<dbReference type="InterPro" id="IPR050816">
    <property type="entry name" value="Flavin-dep_Halogenase_NPB"/>
</dbReference>
<protein>
    <submittedName>
        <fullName evidence="2">Putative oxidoreductase</fullName>
    </submittedName>
</protein>
<dbReference type="PRINTS" id="PR00420">
    <property type="entry name" value="RNGMNOXGNASE"/>
</dbReference>
<sequence>MDTSSTPRSAVVLGAGIAGLAMARVLHDFFDAVVLVEPHPLPADDRPRGGVPQAHHIHGLTARGLDLMEELFPGLDRELEDAGTPRLDHGRDVLTCFPTGNAPRVDTDLGSRLSSRALMEARIRGRVLALPNVEPRTGLRVTGLVTDAARSAVRAVATDDGGTVPGDLVVDTTGRFSRLPRRLADAGFPTPPTRTIDAGVGYASGLFEAPDQSWLALIQPTVCPDRTRGAYIGKLEGSRWMVTLVGACGDHPPADQEGFRAFADRLDNPVVAAFLAEARPVSPLHRYVRTENHRTDYHRMPAWPDRFLVAGDAVCAFNPLYGQGIGVALEQALLLRSLLAARTGRSTPSGPVGVAGVAELTGLAREFQRRLPRTTGYAWRMSTFQDAIWARHRAGRTTRRDRAVTWYLDRLYRAAAADPATAATFARVFQRAAPPTALLGPRVLLRILRGG</sequence>